<sequence length="132" mass="14313">MAGPFKCTQMLLKINTATIGVVEGASIELEIEGGIEHTYGSRSGKHAAGGKRATFSVRRWFMSDVDTDLLYDLFNDELLFSLSGEIDGVTGSIVHLSDCRIYRWRPVMGGANDIVAEEASGEAVSWLGTNIL</sequence>
<gene>
    <name evidence="1" type="ORF">TM448A04815_0006</name>
</gene>
<proteinExistence type="predicted"/>
<organism evidence="1">
    <name type="scientific">viral metagenome</name>
    <dbReference type="NCBI Taxonomy" id="1070528"/>
    <lineage>
        <taxon>unclassified sequences</taxon>
        <taxon>metagenomes</taxon>
        <taxon>organismal metagenomes</taxon>
    </lineage>
</organism>
<name>A0A6H2A4N8_9ZZZZ</name>
<protein>
    <submittedName>
        <fullName evidence="1">Uncharacterized protein</fullName>
    </submittedName>
</protein>
<evidence type="ECO:0000313" key="1">
    <source>
        <dbReference type="EMBL" id="QJA54410.1"/>
    </source>
</evidence>
<dbReference type="AlphaFoldDB" id="A0A6H2A4N8"/>
<dbReference type="EMBL" id="MT144504">
    <property type="protein sequence ID" value="QJA54410.1"/>
    <property type="molecule type" value="Genomic_DNA"/>
</dbReference>
<reference evidence="1" key="1">
    <citation type="submission" date="2020-03" db="EMBL/GenBank/DDBJ databases">
        <title>The deep terrestrial virosphere.</title>
        <authorList>
            <person name="Holmfeldt K."/>
            <person name="Nilsson E."/>
            <person name="Simone D."/>
            <person name="Lopez-Fernandez M."/>
            <person name="Wu X."/>
            <person name="de Brujin I."/>
            <person name="Lundin D."/>
            <person name="Andersson A."/>
            <person name="Bertilsson S."/>
            <person name="Dopson M."/>
        </authorList>
    </citation>
    <scope>NUCLEOTIDE SEQUENCE</scope>
    <source>
        <strain evidence="1">TM448A04815</strain>
    </source>
</reference>
<accession>A0A6H2A4N8</accession>